<comment type="subcellular location">
    <subcellularLocation>
        <location evidence="1">Cytoplasm</location>
    </subcellularLocation>
</comment>
<dbReference type="Proteomes" id="UP000824111">
    <property type="component" value="Unassembled WGS sequence"/>
</dbReference>
<sequence length="87" mass="9464">MVSKKTKIINEQGLHMRPAMEFAQEMAKFQCDVNLKFNGSDFNGKSVINIMAGAMKCGSEIEVQCDGADEEAALAKALEMIESGFGE</sequence>
<gene>
    <name evidence="5" type="ORF">IAB04_03335</name>
</gene>
<dbReference type="InterPro" id="IPR000032">
    <property type="entry name" value="HPr-like"/>
</dbReference>
<proteinExistence type="predicted"/>
<evidence type="ECO:0000256" key="1">
    <source>
        <dbReference type="ARBA" id="ARBA00004496"/>
    </source>
</evidence>
<dbReference type="NCBIfam" id="TIGR01003">
    <property type="entry name" value="PTS_HPr_family"/>
    <property type="match status" value="1"/>
</dbReference>
<name>A0A9D1LUK9_9FIRM</name>
<evidence type="ECO:0000256" key="3">
    <source>
        <dbReference type="ARBA" id="ARBA00022683"/>
    </source>
</evidence>
<reference evidence="5" key="2">
    <citation type="journal article" date="2021" name="PeerJ">
        <title>Extensive microbial diversity within the chicken gut microbiome revealed by metagenomics and culture.</title>
        <authorList>
            <person name="Gilroy R."/>
            <person name="Ravi A."/>
            <person name="Getino M."/>
            <person name="Pursley I."/>
            <person name="Horton D.L."/>
            <person name="Alikhan N.F."/>
            <person name="Baker D."/>
            <person name="Gharbi K."/>
            <person name="Hall N."/>
            <person name="Watson M."/>
            <person name="Adriaenssens E.M."/>
            <person name="Foster-Nyarko E."/>
            <person name="Jarju S."/>
            <person name="Secka A."/>
            <person name="Antonio M."/>
            <person name="Oren A."/>
            <person name="Chaudhuri R.R."/>
            <person name="La Ragione R."/>
            <person name="Hildebrand F."/>
            <person name="Pallen M.J."/>
        </authorList>
    </citation>
    <scope>NUCLEOTIDE SEQUENCE</scope>
    <source>
        <strain evidence="5">ChiSjej4B22-9803</strain>
    </source>
</reference>
<feature type="domain" description="HPr" evidence="4">
    <location>
        <begin position="1"/>
        <end position="87"/>
    </location>
</feature>
<dbReference type="Gene3D" id="3.30.1340.10">
    <property type="entry name" value="HPr-like"/>
    <property type="match status" value="1"/>
</dbReference>
<dbReference type="PROSITE" id="PS51350">
    <property type="entry name" value="PTS_HPR_DOM"/>
    <property type="match status" value="1"/>
</dbReference>
<organism evidence="5 6">
    <name type="scientific">Candidatus Avimonoglobus intestinipullorum</name>
    <dbReference type="NCBI Taxonomy" id="2840699"/>
    <lineage>
        <taxon>Bacteria</taxon>
        <taxon>Bacillati</taxon>
        <taxon>Bacillota</taxon>
        <taxon>Clostridia</taxon>
        <taxon>Eubacteriales</taxon>
        <taxon>Candidatus Avimonoglobus</taxon>
    </lineage>
</organism>
<dbReference type="PRINTS" id="PR00107">
    <property type="entry name" value="PHOSPHOCPHPR"/>
</dbReference>
<evidence type="ECO:0000313" key="5">
    <source>
        <dbReference type="EMBL" id="HIU48373.1"/>
    </source>
</evidence>
<dbReference type="GO" id="GO:0005737">
    <property type="term" value="C:cytoplasm"/>
    <property type="evidence" value="ECO:0007669"/>
    <property type="project" value="UniProtKB-SubCell"/>
</dbReference>
<dbReference type="InterPro" id="IPR050399">
    <property type="entry name" value="HPr"/>
</dbReference>
<dbReference type="CDD" id="cd00367">
    <property type="entry name" value="PTS-HPr_like"/>
    <property type="match status" value="1"/>
</dbReference>
<dbReference type="Pfam" id="PF00381">
    <property type="entry name" value="PTS-HPr"/>
    <property type="match status" value="1"/>
</dbReference>
<protein>
    <submittedName>
        <fullName evidence="5">HPr family phosphocarrier protein</fullName>
    </submittedName>
</protein>
<evidence type="ECO:0000259" key="4">
    <source>
        <dbReference type="PROSITE" id="PS51350"/>
    </source>
</evidence>
<dbReference type="GO" id="GO:0009401">
    <property type="term" value="P:phosphoenolpyruvate-dependent sugar phosphotransferase system"/>
    <property type="evidence" value="ECO:0007669"/>
    <property type="project" value="UniProtKB-KW"/>
</dbReference>
<keyword evidence="2" id="KW-0963">Cytoplasm</keyword>
<dbReference type="SUPFAM" id="SSF55594">
    <property type="entry name" value="HPr-like"/>
    <property type="match status" value="1"/>
</dbReference>
<evidence type="ECO:0000256" key="2">
    <source>
        <dbReference type="ARBA" id="ARBA00022490"/>
    </source>
</evidence>
<dbReference type="PANTHER" id="PTHR33705:SF2">
    <property type="entry name" value="PHOSPHOCARRIER PROTEIN NPR"/>
    <property type="match status" value="1"/>
</dbReference>
<evidence type="ECO:0000313" key="6">
    <source>
        <dbReference type="Proteomes" id="UP000824111"/>
    </source>
</evidence>
<accession>A0A9D1LUK9</accession>
<comment type="caution">
    <text evidence="5">The sequence shown here is derived from an EMBL/GenBank/DDBJ whole genome shotgun (WGS) entry which is preliminary data.</text>
</comment>
<dbReference type="PANTHER" id="PTHR33705">
    <property type="entry name" value="PHOSPHOCARRIER PROTEIN HPR"/>
    <property type="match status" value="1"/>
</dbReference>
<reference evidence="5" key="1">
    <citation type="submission" date="2020-10" db="EMBL/GenBank/DDBJ databases">
        <authorList>
            <person name="Gilroy R."/>
        </authorList>
    </citation>
    <scope>NUCLEOTIDE SEQUENCE</scope>
    <source>
        <strain evidence="5">ChiSjej4B22-9803</strain>
    </source>
</reference>
<dbReference type="EMBL" id="DVND01000088">
    <property type="protein sequence ID" value="HIU48373.1"/>
    <property type="molecule type" value="Genomic_DNA"/>
</dbReference>
<keyword evidence="3" id="KW-0598">Phosphotransferase system</keyword>
<dbReference type="InterPro" id="IPR035895">
    <property type="entry name" value="HPr-like_sf"/>
</dbReference>
<dbReference type="AlphaFoldDB" id="A0A9D1LUK9"/>